<evidence type="ECO:0000313" key="2">
    <source>
        <dbReference type="Proteomes" id="UP000823399"/>
    </source>
</evidence>
<protein>
    <submittedName>
        <fullName evidence="1">Uncharacterized protein</fullName>
    </submittedName>
</protein>
<dbReference type="RefSeq" id="XP_041286926.1">
    <property type="nucleotide sequence ID" value="XM_041431892.1"/>
</dbReference>
<sequence>MIDSTTNIGAPRCGRWSCERTRGGFRALLYPPRSAHSGEVRCVFFLTDWRLSLNSKSLLTPCDPSNNLTLSLAPGWAFVETEGWRPDALGRSLPLF</sequence>
<organism evidence="1 2">
    <name type="scientific">Suillus discolor</name>
    <dbReference type="NCBI Taxonomy" id="1912936"/>
    <lineage>
        <taxon>Eukaryota</taxon>
        <taxon>Fungi</taxon>
        <taxon>Dikarya</taxon>
        <taxon>Basidiomycota</taxon>
        <taxon>Agaricomycotina</taxon>
        <taxon>Agaricomycetes</taxon>
        <taxon>Agaricomycetidae</taxon>
        <taxon>Boletales</taxon>
        <taxon>Suillineae</taxon>
        <taxon>Suillaceae</taxon>
        <taxon>Suillus</taxon>
    </lineage>
</organism>
<dbReference type="GeneID" id="64694151"/>
<dbReference type="EMBL" id="JABBWM010000089">
    <property type="protein sequence ID" value="KAG2092645.1"/>
    <property type="molecule type" value="Genomic_DNA"/>
</dbReference>
<keyword evidence="2" id="KW-1185">Reference proteome</keyword>
<proteinExistence type="predicted"/>
<dbReference type="Proteomes" id="UP000823399">
    <property type="component" value="Unassembled WGS sequence"/>
</dbReference>
<gene>
    <name evidence="1" type="ORF">F5147DRAFT_585804</name>
</gene>
<name>A0A9P7EV01_9AGAM</name>
<comment type="caution">
    <text evidence="1">The sequence shown here is derived from an EMBL/GenBank/DDBJ whole genome shotgun (WGS) entry which is preliminary data.</text>
</comment>
<evidence type="ECO:0000313" key="1">
    <source>
        <dbReference type="EMBL" id="KAG2092645.1"/>
    </source>
</evidence>
<reference evidence="1" key="1">
    <citation type="journal article" date="2020" name="New Phytol.">
        <title>Comparative genomics reveals dynamic genome evolution in host specialist ectomycorrhizal fungi.</title>
        <authorList>
            <person name="Lofgren L.A."/>
            <person name="Nguyen N.H."/>
            <person name="Vilgalys R."/>
            <person name="Ruytinx J."/>
            <person name="Liao H.L."/>
            <person name="Branco S."/>
            <person name="Kuo A."/>
            <person name="LaButti K."/>
            <person name="Lipzen A."/>
            <person name="Andreopoulos W."/>
            <person name="Pangilinan J."/>
            <person name="Riley R."/>
            <person name="Hundley H."/>
            <person name="Na H."/>
            <person name="Barry K."/>
            <person name="Grigoriev I.V."/>
            <person name="Stajich J.E."/>
            <person name="Kennedy P.G."/>
        </authorList>
    </citation>
    <scope>NUCLEOTIDE SEQUENCE</scope>
    <source>
        <strain evidence="1">FC423</strain>
    </source>
</reference>
<dbReference type="OrthoDB" id="10597461at2759"/>
<accession>A0A9P7EV01</accession>
<dbReference type="AlphaFoldDB" id="A0A9P7EV01"/>